<evidence type="ECO:0000256" key="1">
    <source>
        <dbReference type="SAM" id="Phobius"/>
    </source>
</evidence>
<keyword evidence="1" id="KW-0812">Transmembrane</keyword>
<keyword evidence="3" id="KW-1185">Reference proteome</keyword>
<organism evidence="2 3">
    <name type="scientific">Novipirellula herctigrandis</name>
    <dbReference type="NCBI Taxonomy" id="2527986"/>
    <lineage>
        <taxon>Bacteria</taxon>
        <taxon>Pseudomonadati</taxon>
        <taxon>Planctomycetota</taxon>
        <taxon>Planctomycetia</taxon>
        <taxon>Pirellulales</taxon>
        <taxon>Pirellulaceae</taxon>
        <taxon>Novipirellula</taxon>
    </lineage>
</organism>
<keyword evidence="1" id="KW-0472">Membrane</keyword>
<dbReference type="InterPro" id="IPR012373">
    <property type="entry name" value="Ferrdict_sens_TM"/>
</dbReference>
<keyword evidence="1" id="KW-1133">Transmembrane helix</keyword>
<sequence>MNESQRDDFLARVAAYQDGGLAESELAKFDLELREDREKLELFIETQKQSAAIAELCRHRVFVSDDSMVASPKQLKWRLVPIVWASLALAGCLAFFLLLPSRDGDPSLDVAIQGRVIVPPGCAVITYANFARWEGTSLPLLDKYLDHHDHYQLQAGSTRFEMPSGAIVSIAGPASFRLLDSKTIKMVKGKMTARMPHEESELKVIAGDLEVRDMGTAFGLSTRDNGMVDVAVFDGKVAARVTSDPLYSEEQTFVEGKGFSTKGDGKGLREIPFAPEMYQDIWPLSVGIDEASNLIEFVAPGPDLSFESLASDHKLFLIPEQLNHRVVRDIGVDFFGAGASWPANKDVRQKIGVGNIVSSYLLVYQPEDMQTIRRLSLSGSVTFEHEILGVAVGRIQLQRSDREFGLAGIDYASMDMRWLEDVDTEEGLLPADSLRISEDGRQLYFHLNVGAGMDHIRILVGES</sequence>
<protein>
    <submittedName>
        <fullName evidence="2">FecR protein</fullName>
    </submittedName>
</protein>
<dbReference type="Gene3D" id="2.60.120.1440">
    <property type="match status" value="1"/>
</dbReference>
<accession>A0A5C5Z884</accession>
<dbReference type="PANTHER" id="PTHR30273:SF2">
    <property type="entry name" value="PROTEIN FECR"/>
    <property type="match status" value="1"/>
</dbReference>
<feature type="transmembrane region" description="Helical" evidence="1">
    <location>
        <begin position="79"/>
        <end position="99"/>
    </location>
</feature>
<dbReference type="AlphaFoldDB" id="A0A5C5Z884"/>
<proteinExistence type="predicted"/>
<evidence type="ECO:0000313" key="3">
    <source>
        <dbReference type="Proteomes" id="UP000315010"/>
    </source>
</evidence>
<dbReference type="PANTHER" id="PTHR30273">
    <property type="entry name" value="PERIPLASMIC SIGNAL SENSOR AND SIGMA FACTOR ACTIVATOR FECR-RELATED"/>
    <property type="match status" value="1"/>
</dbReference>
<dbReference type="GO" id="GO:0016989">
    <property type="term" value="F:sigma factor antagonist activity"/>
    <property type="evidence" value="ECO:0007669"/>
    <property type="project" value="TreeGrafter"/>
</dbReference>
<dbReference type="RefSeq" id="WP_146399422.1">
    <property type="nucleotide sequence ID" value="NZ_SJPJ01000001.1"/>
</dbReference>
<comment type="caution">
    <text evidence="2">The sequence shown here is derived from an EMBL/GenBank/DDBJ whole genome shotgun (WGS) entry which is preliminary data.</text>
</comment>
<dbReference type="EMBL" id="SJPJ01000001">
    <property type="protein sequence ID" value="TWT82733.1"/>
    <property type="molecule type" value="Genomic_DNA"/>
</dbReference>
<evidence type="ECO:0000313" key="2">
    <source>
        <dbReference type="EMBL" id="TWT82733.1"/>
    </source>
</evidence>
<dbReference type="OrthoDB" id="258532at2"/>
<gene>
    <name evidence="2" type="ORF">CA13_41960</name>
</gene>
<reference evidence="2 3" key="1">
    <citation type="submission" date="2019-02" db="EMBL/GenBank/DDBJ databases">
        <title>Deep-cultivation of Planctomycetes and their phenomic and genomic characterization uncovers novel biology.</title>
        <authorList>
            <person name="Wiegand S."/>
            <person name="Jogler M."/>
            <person name="Boedeker C."/>
            <person name="Pinto D."/>
            <person name="Vollmers J."/>
            <person name="Rivas-Marin E."/>
            <person name="Kohn T."/>
            <person name="Peeters S.H."/>
            <person name="Heuer A."/>
            <person name="Rast P."/>
            <person name="Oberbeckmann S."/>
            <person name="Bunk B."/>
            <person name="Jeske O."/>
            <person name="Meyerdierks A."/>
            <person name="Storesund J.E."/>
            <person name="Kallscheuer N."/>
            <person name="Luecker S."/>
            <person name="Lage O.M."/>
            <person name="Pohl T."/>
            <person name="Merkel B.J."/>
            <person name="Hornburger P."/>
            <person name="Mueller R.-W."/>
            <person name="Bruemmer F."/>
            <person name="Labrenz M."/>
            <person name="Spormann A.M."/>
            <person name="Op Den Camp H."/>
            <person name="Overmann J."/>
            <person name="Amann R."/>
            <person name="Jetten M.S.M."/>
            <person name="Mascher T."/>
            <person name="Medema M.H."/>
            <person name="Devos D.P."/>
            <person name="Kaster A.-K."/>
            <person name="Ovreas L."/>
            <person name="Rohde M."/>
            <person name="Galperin M.Y."/>
            <person name="Jogler C."/>
        </authorList>
    </citation>
    <scope>NUCLEOTIDE SEQUENCE [LARGE SCALE GENOMIC DNA]</scope>
    <source>
        <strain evidence="2 3">CA13</strain>
    </source>
</reference>
<dbReference type="Proteomes" id="UP000315010">
    <property type="component" value="Unassembled WGS sequence"/>
</dbReference>
<name>A0A5C5Z884_9BACT</name>